<protein>
    <recommendedName>
        <fullName evidence="3 7">Molybdenum cofactor biosynthesis protein B</fullName>
    </recommendedName>
</protein>
<dbReference type="Gene3D" id="3.40.980.10">
    <property type="entry name" value="MoaB/Mog-like domain"/>
    <property type="match status" value="1"/>
</dbReference>
<keyword evidence="4 7" id="KW-0501">Molybdenum cofactor biosynthesis</keyword>
<comment type="catalytic activity">
    <reaction evidence="5">
        <text>molybdopterin + ATP + H(+) = adenylyl-molybdopterin + diphosphate</text>
        <dbReference type="Rhea" id="RHEA:31331"/>
        <dbReference type="ChEBI" id="CHEBI:15378"/>
        <dbReference type="ChEBI" id="CHEBI:30616"/>
        <dbReference type="ChEBI" id="CHEBI:33019"/>
        <dbReference type="ChEBI" id="CHEBI:58698"/>
        <dbReference type="ChEBI" id="CHEBI:62727"/>
        <dbReference type="EC" id="2.7.7.75"/>
    </reaction>
</comment>
<comment type="caution">
    <text evidence="9">The sequence shown here is derived from an EMBL/GenBank/DDBJ whole genome shotgun (WGS) entry which is preliminary data.</text>
</comment>
<accession>A0A7C0U1M5</accession>
<evidence type="ECO:0000256" key="1">
    <source>
        <dbReference type="ARBA" id="ARBA00005046"/>
    </source>
</evidence>
<evidence type="ECO:0000256" key="2">
    <source>
        <dbReference type="ARBA" id="ARBA00006112"/>
    </source>
</evidence>
<dbReference type="AlphaFoldDB" id="A0A7C0U1M5"/>
<dbReference type="UniPathway" id="UPA00344"/>
<dbReference type="PANTHER" id="PTHR43764">
    <property type="entry name" value="MOLYBDENUM COFACTOR BIOSYNTHESIS"/>
    <property type="match status" value="1"/>
</dbReference>
<dbReference type="PIRSF" id="PIRSF006443">
    <property type="entry name" value="MoaB"/>
    <property type="match status" value="1"/>
</dbReference>
<evidence type="ECO:0000256" key="4">
    <source>
        <dbReference type="ARBA" id="ARBA00023150"/>
    </source>
</evidence>
<dbReference type="InterPro" id="IPR051920">
    <property type="entry name" value="MPT_Adenylyltrnsfr/MoaC-Rel"/>
</dbReference>
<dbReference type="GO" id="GO:0061598">
    <property type="term" value="F:molybdopterin adenylyltransferase activity"/>
    <property type="evidence" value="ECO:0007669"/>
    <property type="project" value="UniProtKB-EC"/>
</dbReference>
<dbReference type="Pfam" id="PF00994">
    <property type="entry name" value="MoCF_biosynth"/>
    <property type="match status" value="1"/>
</dbReference>
<dbReference type="InterPro" id="IPR008284">
    <property type="entry name" value="MoCF_biosynth_CS"/>
</dbReference>
<comment type="function">
    <text evidence="7">May be involved in the biosynthesis of molybdopterin.</text>
</comment>
<evidence type="ECO:0000256" key="5">
    <source>
        <dbReference type="ARBA" id="ARBA00051131"/>
    </source>
</evidence>
<sequence length="161" mass="17779">MYKVGVLTISDKGSKGEREDKSGKLLQEILKKSGFEIKAYTIVPDEEIVIIEKLKEWADKKQLDLILTTGGTGLTPRDVTPEATQKIIEKIIPGIEEALRIEGMKKTPFSILSRGIAGIRKKTLIINLPGSPKAVQESMEIILPILFHAIDKIKGDLKECG</sequence>
<dbReference type="NCBIfam" id="TIGR00177">
    <property type="entry name" value="molyb_syn"/>
    <property type="match status" value="1"/>
</dbReference>
<comment type="function">
    <text evidence="6">Catalyzes the adenylation of molybdopterin as part of the biosynthesis of the molybdenum-cofactor.</text>
</comment>
<dbReference type="SMART" id="SM00852">
    <property type="entry name" value="MoCF_biosynth"/>
    <property type="match status" value="1"/>
</dbReference>
<evidence type="ECO:0000256" key="7">
    <source>
        <dbReference type="PIRNR" id="PIRNR006443"/>
    </source>
</evidence>
<dbReference type="PANTHER" id="PTHR43764:SF1">
    <property type="entry name" value="MOLYBDOPTERIN MOLYBDOTRANSFERASE"/>
    <property type="match status" value="1"/>
</dbReference>
<proteinExistence type="inferred from homology"/>
<dbReference type="SUPFAM" id="SSF53218">
    <property type="entry name" value="Molybdenum cofactor biosynthesis proteins"/>
    <property type="match status" value="1"/>
</dbReference>
<evidence type="ECO:0000256" key="3">
    <source>
        <dbReference type="ARBA" id="ARBA00015262"/>
    </source>
</evidence>
<comment type="pathway">
    <text evidence="1 7">Cofactor biosynthesis; molybdopterin biosynthesis.</text>
</comment>
<dbReference type="Proteomes" id="UP000886289">
    <property type="component" value="Unassembled WGS sequence"/>
</dbReference>
<dbReference type="InterPro" id="IPR036425">
    <property type="entry name" value="MoaB/Mog-like_dom_sf"/>
</dbReference>
<name>A0A7C0U1M5_DESA2</name>
<dbReference type="GO" id="GO:0006777">
    <property type="term" value="P:Mo-molybdopterin cofactor biosynthetic process"/>
    <property type="evidence" value="ECO:0007669"/>
    <property type="project" value="UniProtKB-UniRule"/>
</dbReference>
<dbReference type="CDD" id="cd00886">
    <property type="entry name" value="MogA_MoaB"/>
    <property type="match status" value="1"/>
</dbReference>
<dbReference type="PROSITE" id="PS01078">
    <property type="entry name" value="MOCF_BIOSYNTHESIS_1"/>
    <property type="match status" value="1"/>
</dbReference>
<evidence type="ECO:0000259" key="8">
    <source>
        <dbReference type="SMART" id="SM00852"/>
    </source>
</evidence>
<dbReference type="InterPro" id="IPR001453">
    <property type="entry name" value="MoaB/Mog_dom"/>
</dbReference>
<gene>
    <name evidence="9" type="ORF">ENG63_01645</name>
</gene>
<organism evidence="9">
    <name type="scientific">Desulfofervidus auxilii</name>
    <dbReference type="NCBI Taxonomy" id="1621989"/>
    <lineage>
        <taxon>Bacteria</taxon>
        <taxon>Pseudomonadati</taxon>
        <taxon>Thermodesulfobacteriota</taxon>
        <taxon>Candidatus Desulfofervidia</taxon>
        <taxon>Candidatus Desulfofervidales</taxon>
        <taxon>Candidatus Desulfofervidaceae</taxon>
        <taxon>Candidatus Desulfofervidus</taxon>
    </lineage>
</organism>
<dbReference type="InterPro" id="IPR012245">
    <property type="entry name" value="MoaB"/>
</dbReference>
<evidence type="ECO:0000313" key="9">
    <source>
        <dbReference type="EMBL" id="HDD43554.1"/>
    </source>
</evidence>
<comment type="similarity">
    <text evidence="2 7">Belongs to the MoaB/Mog family.</text>
</comment>
<evidence type="ECO:0000256" key="6">
    <source>
        <dbReference type="ARBA" id="ARBA00058212"/>
    </source>
</evidence>
<dbReference type="EMBL" id="DRBS01000066">
    <property type="protein sequence ID" value="HDD43554.1"/>
    <property type="molecule type" value="Genomic_DNA"/>
</dbReference>
<reference evidence="9" key="1">
    <citation type="journal article" date="2020" name="mSystems">
        <title>Genome- and Community-Level Interaction Insights into Carbon Utilization and Element Cycling Functions of Hydrothermarchaeota in Hydrothermal Sediment.</title>
        <authorList>
            <person name="Zhou Z."/>
            <person name="Liu Y."/>
            <person name="Xu W."/>
            <person name="Pan J."/>
            <person name="Luo Z.H."/>
            <person name="Li M."/>
        </authorList>
    </citation>
    <scope>NUCLEOTIDE SEQUENCE [LARGE SCALE GENOMIC DNA]</scope>
    <source>
        <strain evidence="9">HyVt-233</strain>
    </source>
</reference>
<feature type="domain" description="MoaB/Mog" evidence="8">
    <location>
        <begin position="5"/>
        <end position="149"/>
    </location>
</feature>